<feature type="region of interest" description="Disordered" evidence="1">
    <location>
        <begin position="611"/>
        <end position="644"/>
    </location>
</feature>
<keyword evidence="3" id="KW-1185">Reference proteome</keyword>
<name>A0A0S4JG08_BODSA</name>
<organism evidence="2 3">
    <name type="scientific">Bodo saltans</name>
    <name type="common">Flagellated protozoan</name>
    <dbReference type="NCBI Taxonomy" id="75058"/>
    <lineage>
        <taxon>Eukaryota</taxon>
        <taxon>Discoba</taxon>
        <taxon>Euglenozoa</taxon>
        <taxon>Kinetoplastea</taxon>
        <taxon>Metakinetoplastina</taxon>
        <taxon>Eubodonida</taxon>
        <taxon>Bodonidae</taxon>
        <taxon>Bodo</taxon>
    </lineage>
</organism>
<sequence>MDNKGAFRRRMDLMFVQRGGVIMTLDSISNFLAAVDVEPDTLTIQRYIKQQQQHAAAVAAEGDEGRGALSPRSPLGVVSPRRQSLAVSMLPPASPTSSPTSGGALRALSIPRVSLSDCFELAHQCLEVQHRRTVGGNEAHYLQLAWLGCGGDEDRKGSIPRSTIMSQLSSIGVETGFDSPAGYSSDTEEAPLMMTFQVSVSKEVLESAARCSDPSKLVLMRGGMTSEELKAARAQALALVNFKLRMRGVVAARRRRRSKEKREQEEAAAVPRVASIRFGPGGGGGGHRGGKAGVTGGGGRRGSTINGPIPLLTVPMVTLPALSPQLSVPPDSHSPPGASGRLTSKPKSRAERIHNRKLAAAPSTATTLQLQDGILGSNGPDILHLDTSSSPWNLHHPFLSTKVKTDWIRQGSPPPPRRGQSSDDDGDGSPSIRSGSPGRLMALGGGEPLASLPALKLRLAQLLREQVSSHRAKLTDDAITGTVVGSKRLSPVSYHDEMSLIITASEARDAITASSDVFRHDRSQHRIPSSSGSGGGLVDGEGLHVKFNDTLETTLLLTTTTSQQLHTSKTVACQCNEADIILDIYGLNVPKQLRATLRAAQWKQSEILNTSAGVSGKHRSKQRKAGARKAGAARLPPLPHAGRF</sequence>
<feature type="region of interest" description="Disordered" evidence="1">
    <location>
        <begin position="58"/>
        <end position="77"/>
    </location>
</feature>
<gene>
    <name evidence="2" type="ORF">BSAL_27035</name>
</gene>
<feature type="compositionally biased region" description="Basic residues" evidence="1">
    <location>
        <begin position="616"/>
        <end position="627"/>
    </location>
</feature>
<evidence type="ECO:0000256" key="1">
    <source>
        <dbReference type="SAM" id="MobiDB-lite"/>
    </source>
</evidence>
<dbReference type="VEuPathDB" id="TriTrypDB:BSAL_27035"/>
<feature type="region of interest" description="Disordered" evidence="1">
    <location>
        <begin position="405"/>
        <end position="445"/>
    </location>
</feature>
<protein>
    <submittedName>
        <fullName evidence="2">Uncharacterized protein</fullName>
    </submittedName>
</protein>
<feature type="region of interest" description="Disordered" evidence="1">
    <location>
        <begin position="323"/>
        <end position="350"/>
    </location>
</feature>
<dbReference type="Proteomes" id="UP000051952">
    <property type="component" value="Unassembled WGS sequence"/>
</dbReference>
<evidence type="ECO:0000313" key="3">
    <source>
        <dbReference type="Proteomes" id="UP000051952"/>
    </source>
</evidence>
<accession>A0A0S4JG08</accession>
<feature type="region of interest" description="Disordered" evidence="1">
    <location>
        <begin position="275"/>
        <end position="307"/>
    </location>
</feature>
<evidence type="ECO:0000313" key="2">
    <source>
        <dbReference type="EMBL" id="CUG90491.1"/>
    </source>
</evidence>
<proteinExistence type="predicted"/>
<reference evidence="3" key="1">
    <citation type="submission" date="2015-09" db="EMBL/GenBank/DDBJ databases">
        <authorList>
            <consortium name="Pathogen Informatics"/>
        </authorList>
    </citation>
    <scope>NUCLEOTIDE SEQUENCE [LARGE SCALE GENOMIC DNA]</scope>
    <source>
        <strain evidence="3">Lake Konstanz</strain>
    </source>
</reference>
<dbReference type="EMBL" id="CYKH01001837">
    <property type="protein sequence ID" value="CUG90491.1"/>
    <property type="molecule type" value="Genomic_DNA"/>
</dbReference>
<dbReference type="AlphaFoldDB" id="A0A0S4JG08"/>
<feature type="compositionally biased region" description="Gly residues" evidence="1">
    <location>
        <begin position="279"/>
        <end position="301"/>
    </location>
</feature>
<feature type="compositionally biased region" description="Low complexity" evidence="1">
    <location>
        <begin position="428"/>
        <end position="439"/>
    </location>
</feature>